<dbReference type="InterPro" id="IPR011600">
    <property type="entry name" value="Pept_C14_caspase"/>
</dbReference>
<gene>
    <name evidence="4" type="ORF">EV420DRAFT_550608</name>
</gene>
<feature type="compositionally biased region" description="Polar residues" evidence="2">
    <location>
        <begin position="23"/>
        <end position="32"/>
    </location>
</feature>
<dbReference type="RefSeq" id="XP_060321506.1">
    <property type="nucleotide sequence ID" value="XM_060482536.1"/>
</dbReference>
<dbReference type="PANTHER" id="PTHR48104">
    <property type="entry name" value="METACASPASE-4"/>
    <property type="match status" value="1"/>
</dbReference>
<accession>A0AA39J121</accession>
<sequence>MVYGDNIDSTALRQEAKRRARLASQNNPSPASSGDDVKDLDKLYHLRFEDTSNLQQPVPRKSSTLTQGAPYKVDASRFWAVLVGIDAYESNPLQGCVSDALSMKEFLIKKLGVPERRIQCLLGSEKTSRDDPLTPSRANIVDMIYSLIDNPEIQRNDNVVIYYAGHGSSYYCSEQIPAASESKDCCSSDACPIEALCPIDRDTMDNDGHPIPDISDRELNALFTQISRTKGHKITFIADCCHAGSVSRDAVSQPGVRTMFPTLHSGFNDMLLAAHERLIHLSGYKSVLSEDWQPDMSSHVVLAACQDWQTARETRVGGKCGGNFTRQLIRALSSGTWKKETTYIRLMDCLNHSHSQTPVVAGEHKDECLWYQDAAT</sequence>
<dbReference type="GeneID" id="85366084"/>
<comment type="similarity">
    <text evidence="1">Belongs to the peptidase C14B family.</text>
</comment>
<dbReference type="AlphaFoldDB" id="A0AA39J121"/>
<evidence type="ECO:0000256" key="1">
    <source>
        <dbReference type="ARBA" id="ARBA00009005"/>
    </source>
</evidence>
<feature type="domain" description="Peptidase C14 caspase" evidence="3">
    <location>
        <begin position="79"/>
        <end position="352"/>
    </location>
</feature>
<reference evidence="4" key="1">
    <citation type="submission" date="2023-06" db="EMBL/GenBank/DDBJ databases">
        <authorList>
            <consortium name="Lawrence Berkeley National Laboratory"/>
            <person name="Ahrendt S."/>
            <person name="Sahu N."/>
            <person name="Indic B."/>
            <person name="Wong-Bajracharya J."/>
            <person name="Merenyi Z."/>
            <person name="Ke H.-M."/>
            <person name="Monk M."/>
            <person name="Kocsube S."/>
            <person name="Drula E."/>
            <person name="Lipzen A."/>
            <person name="Balint B."/>
            <person name="Henrissat B."/>
            <person name="Andreopoulos B."/>
            <person name="Martin F.M."/>
            <person name="Harder C.B."/>
            <person name="Rigling D."/>
            <person name="Ford K.L."/>
            <person name="Foster G.D."/>
            <person name="Pangilinan J."/>
            <person name="Papanicolaou A."/>
            <person name="Barry K."/>
            <person name="LaButti K."/>
            <person name="Viragh M."/>
            <person name="Koriabine M."/>
            <person name="Yan M."/>
            <person name="Riley R."/>
            <person name="Champramary S."/>
            <person name="Plett K.L."/>
            <person name="Tsai I.J."/>
            <person name="Slot J."/>
            <person name="Sipos G."/>
            <person name="Plett J."/>
            <person name="Nagy L.G."/>
            <person name="Grigoriev I.V."/>
        </authorList>
    </citation>
    <scope>NUCLEOTIDE SEQUENCE</scope>
    <source>
        <strain evidence="4">CCBAS 213</strain>
    </source>
</reference>
<organism evidence="4 5">
    <name type="scientific">Armillaria tabescens</name>
    <name type="common">Ringless honey mushroom</name>
    <name type="synonym">Agaricus tabescens</name>
    <dbReference type="NCBI Taxonomy" id="1929756"/>
    <lineage>
        <taxon>Eukaryota</taxon>
        <taxon>Fungi</taxon>
        <taxon>Dikarya</taxon>
        <taxon>Basidiomycota</taxon>
        <taxon>Agaricomycotina</taxon>
        <taxon>Agaricomycetes</taxon>
        <taxon>Agaricomycetidae</taxon>
        <taxon>Agaricales</taxon>
        <taxon>Marasmiineae</taxon>
        <taxon>Physalacriaceae</taxon>
        <taxon>Desarmillaria</taxon>
    </lineage>
</organism>
<dbReference type="EMBL" id="JAUEPS010000239">
    <property type="protein sequence ID" value="KAK0433302.1"/>
    <property type="molecule type" value="Genomic_DNA"/>
</dbReference>
<dbReference type="GO" id="GO:0006508">
    <property type="term" value="P:proteolysis"/>
    <property type="evidence" value="ECO:0007669"/>
    <property type="project" value="InterPro"/>
</dbReference>
<name>A0AA39J121_ARMTA</name>
<dbReference type="Gene3D" id="3.40.50.1460">
    <property type="match status" value="1"/>
</dbReference>
<dbReference type="PANTHER" id="PTHR48104:SF30">
    <property type="entry name" value="METACASPASE-1"/>
    <property type="match status" value="1"/>
</dbReference>
<proteinExistence type="inferred from homology"/>
<feature type="region of interest" description="Disordered" evidence="2">
    <location>
        <begin position="18"/>
        <end position="37"/>
    </location>
</feature>
<dbReference type="GO" id="GO:0005737">
    <property type="term" value="C:cytoplasm"/>
    <property type="evidence" value="ECO:0007669"/>
    <property type="project" value="TreeGrafter"/>
</dbReference>
<dbReference type="Pfam" id="PF00656">
    <property type="entry name" value="Peptidase_C14"/>
    <property type="match status" value="1"/>
</dbReference>
<dbReference type="InterPro" id="IPR050452">
    <property type="entry name" value="Metacaspase"/>
</dbReference>
<evidence type="ECO:0000313" key="5">
    <source>
        <dbReference type="Proteomes" id="UP001175211"/>
    </source>
</evidence>
<evidence type="ECO:0000259" key="3">
    <source>
        <dbReference type="Pfam" id="PF00656"/>
    </source>
</evidence>
<evidence type="ECO:0000313" key="4">
    <source>
        <dbReference type="EMBL" id="KAK0433302.1"/>
    </source>
</evidence>
<dbReference type="Proteomes" id="UP001175211">
    <property type="component" value="Unassembled WGS sequence"/>
</dbReference>
<evidence type="ECO:0000256" key="2">
    <source>
        <dbReference type="SAM" id="MobiDB-lite"/>
    </source>
</evidence>
<keyword evidence="5" id="KW-1185">Reference proteome</keyword>
<dbReference type="GO" id="GO:0004197">
    <property type="term" value="F:cysteine-type endopeptidase activity"/>
    <property type="evidence" value="ECO:0007669"/>
    <property type="project" value="InterPro"/>
</dbReference>
<protein>
    <submittedName>
        <fullName evidence="4">Caspase domain-containing protein</fullName>
    </submittedName>
</protein>
<comment type="caution">
    <text evidence="4">The sequence shown here is derived from an EMBL/GenBank/DDBJ whole genome shotgun (WGS) entry which is preliminary data.</text>
</comment>